<feature type="transmembrane region" description="Helical" evidence="1">
    <location>
        <begin position="64"/>
        <end position="84"/>
    </location>
</feature>
<dbReference type="EMBL" id="CP045119">
    <property type="protein sequence ID" value="QIN83119.1"/>
    <property type="molecule type" value="Genomic_DNA"/>
</dbReference>
<name>A0A6G8Q9J4_9ACTN</name>
<organism evidence="3 4">
    <name type="scientific">Rubrobacter tropicus</name>
    <dbReference type="NCBI Taxonomy" id="2653851"/>
    <lineage>
        <taxon>Bacteria</taxon>
        <taxon>Bacillati</taxon>
        <taxon>Actinomycetota</taxon>
        <taxon>Rubrobacteria</taxon>
        <taxon>Rubrobacterales</taxon>
        <taxon>Rubrobacteraceae</taxon>
        <taxon>Rubrobacter</taxon>
    </lineage>
</organism>
<dbReference type="KEGG" id="rub:GBA63_11030"/>
<dbReference type="Proteomes" id="UP000501452">
    <property type="component" value="Chromosome"/>
</dbReference>
<keyword evidence="4" id="KW-1185">Reference proteome</keyword>
<keyword evidence="1" id="KW-1133">Transmembrane helix</keyword>
<dbReference type="Pfam" id="PF12773">
    <property type="entry name" value="DZR"/>
    <property type="match status" value="1"/>
</dbReference>
<evidence type="ECO:0000256" key="1">
    <source>
        <dbReference type="SAM" id="Phobius"/>
    </source>
</evidence>
<proteinExistence type="predicted"/>
<gene>
    <name evidence="3" type="ORF">GBA63_11030</name>
</gene>
<keyword evidence="1" id="KW-0472">Membrane</keyword>
<protein>
    <submittedName>
        <fullName evidence="3">Zinc ribbon domain-containing protein</fullName>
    </submittedName>
</protein>
<keyword evidence="1" id="KW-0812">Transmembrane</keyword>
<reference evidence="3 4" key="1">
    <citation type="submission" date="2019-10" db="EMBL/GenBank/DDBJ databases">
        <title>Rubrobacter sp nov SCSIO 52090 isolated from a deep-sea sediment in the South China Sea.</title>
        <authorList>
            <person name="Chen R.W."/>
        </authorList>
    </citation>
    <scope>NUCLEOTIDE SEQUENCE [LARGE SCALE GENOMIC DNA]</scope>
    <source>
        <strain evidence="3 4">SCSIO 52909</strain>
    </source>
</reference>
<feature type="domain" description="DZANK-type" evidence="2">
    <location>
        <begin position="114"/>
        <end position="157"/>
    </location>
</feature>
<dbReference type="GO" id="GO:0005886">
    <property type="term" value="C:plasma membrane"/>
    <property type="evidence" value="ECO:0007669"/>
    <property type="project" value="UniProtKB-SubCell"/>
</dbReference>
<dbReference type="InterPro" id="IPR025874">
    <property type="entry name" value="DZR"/>
</dbReference>
<dbReference type="AlphaFoldDB" id="A0A6G8Q9J4"/>
<evidence type="ECO:0000259" key="2">
    <source>
        <dbReference type="Pfam" id="PF12773"/>
    </source>
</evidence>
<sequence length="168" mass="19305">MSLAASALLMLQQDADPFQIISDFLDSPILRISGQLIVLLFVVLWVALVYWTYTDAGRRGATRVLWGIVAVIFPYVGTLIYLIVRPPEYLDESRERELETAVLERELRNSILLCPNCRNLVEKDYLICPTCAWELKKPCINCDRPLNQEWGMCPYCGTDQRSGKKMTW</sequence>
<feature type="transmembrane region" description="Helical" evidence="1">
    <location>
        <begin position="31"/>
        <end position="52"/>
    </location>
</feature>
<evidence type="ECO:0000313" key="4">
    <source>
        <dbReference type="Proteomes" id="UP000501452"/>
    </source>
</evidence>
<accession>A0A6G8Q9J4</accession>
<evidence type="ECO:0000313" key="3">
    <source>
        <dbReference type="EMBL" id="QIN83119.1"/>
    </source>
</evidence>
<dbReference type="RefSeq" id="WP_166176101.1">
    <property type="nucleotide sequence ID" value="NZ_CP045119.1"/>
</dbReference>